<reference evidence="1 2" key="1">
    <citation type="journal article" date="2019" name="Int. J. Syst. Evol. Microbiol.">
        <title>The Global Catalogue of Microorganisms (GCM) 10K type strain sequencing project: providing services to taxonomists for standard genome sequencing and annotation.</title>
        <authorList>
            <consortium name="The Broad Institute Genomics Platform"/>
            <consortium name="The Broad Institute Genome Sequencing Center for Infectious Disease"/>
            <person name="Wu L."/>
            <person name="Ma J."/>
        </authorList>
    </citation>
    <scope>NUCLEOTIDE SEQUENCE [LARGE SCALE GENOMIC DNA]</scope>
    <source>
        <strain evidence="1 2">XZGYJ-43</strain>
    </source>
</reference>
<name>A0ABD5Z462_9EURY</name>
<organism evidence="1 2">
    <name type="scientific">Halospeciosus flavus</name>
    <dbReference type="NCBI Taxonomy" id="3032283"/>
    <lineage>
        <taxon>Archaea</taxon>
        <taxon>Methanobacteriati</taxon>
        <taxon>Methanobacteriota</taxon>
        <taxon>Stenosarchaea group</taxon>
        <taxon>Halobacteria</taxon>
        <taxon>Halobacteriales</taxon>
        <taxon>Halobacteriaceae</taxon>
        <taxon>Halospeciosus</taxon>
    </lineage>
</organism>
<gene>
    <name evidence="1" type="ORF">ACFQJ9_10315</name>
</gene>
<evidence type="ECO:0008006" key="3">
    <source>
        <dbReference type="Google" id="ProtNLM"/>
    </source>
</evidence>
<dbReference type="Proteomes" id="UP001596447">
    <property type="component" value="Unassembled WGS sequence"/>
</dbReference>
<dbReference type="AlphaFoldDB" id="A0ABD5Z462"/>
<evidence type="ECO:0000313" key="1">
    <source>
        <dbReference type="EMBL" id="MFC7199793.1"/>
    </source>
</evidence>
<dbReference type="EMBL" id="JBHTAR010000011">
    <property type="protein sequence ID" value="MFC7199793.1"/>
    <property type="molecule type" value="Genomic_DNA"/>
</dbReference>
<accession>A0ABD5Z462</accession>
<sequence length="63" mass="6807">MSESDSSPPDLDECDFCAHLADHECRGCGAAACPLHYNGPLELCVECAERVTPDGRRGDTVHF</sequence>
<keyword evidence="2" id="KW-1185">Reference proteome</keyword>
<protein>
    <recommendedName>
        <fullName evidence="3">HIT-type domain-containing protein</fullName>
    </recommendedName>
</protein>
<dbReference type="RefSeq" id="WP_279529716.1">
    <property type="nucleotide sequence ID" value="NZ_CP122312.1"/>
</dbReference>
<proteinExistence type="predicted"/>
<evidence type="ECO:0000313" key="2">
    <source>
        <dbReference type="Proteomes" id="UP001596447"/>
    </source>
</evidence>
<comment type="caution">
    <text evidence="1">The sequence shown here is derived from an EMBL/GenBank/DDBJ whole genome shotgun (WGS) entry which is preliminary data.</text>
</comment>